<evidence type="ECO:0000313" key="2">
    <source>
        <dbReference type="EMBL" id="MVA95802.1"/>
    </source>
</evidence>
<comment type="caution">
    <text evidence="2">The sequence shown here is derived from an EMBL/GenBank/DDBJ whole genome shotgun (WGS) entry which is preliminary data.</text>
</comment>
<feature type="domain" description="Peptidase C45 hydrolase" evidence="1">
    <location>
        <begin position="127"/>
        <end position="328"/>
    </location>
</feature>
<dbReference type="Gene3D" id="3.60.60.10">
    <property type="entry name" value="Penicillin V Acylase, Chain A"/>
    <property type="match status" value="1"/>
</dbReference>
<dbReference type="Proteomes" id="UP000463224">
    <property type="component" value="Unassembled WGS sequence"/>
</dbReference>
<dbReference type="InterPro" id="IPR047794">
    <property type="entry name" value="C45_proenzyme-like"/>
</dbReference>
<sequence length="381" mass="41417">MADLPLLELGADPRERGRVHGATLAGAIRDNVATYLARFEAAGAARATIMEQSEAWLAFIAADNGEYGEEMGAIATASGLSATEIAMLNARYEITYLAFGTEAKAANGRLEQEGCTSFGMLPEATADGHTVLGQNWDWLANVRGRTFVQRVRRASRPEDGKPDFIGFSEAGIVGSKMGVNAAGIGLCVNGLVTPRDGTTGMRKPFHVRCKEILDAWRFDQALAPVVETDRTASSNFLIGHSDGEILDIEATPDYCAYLSPVDGLVVHANHLVKETRTVSQMERIAPNTLYRGPRAERLLRRHLGRIDRPALEEVMRDHFSAPAAICRHADPLLRPEKRVITVAAILLDLDERILYATDGPPCEASFQAFPLVTDESRCDAA</sequence>
<keyword evidence="3" id="KW-1185">Reference proteome</keyword>
<name>A0A844Q9J8_9HYPH</name>
<dbReference type="PANTHER" id="PTHR34180">
    <property type="entry name" value="PEPTIDASE C45"/>
    <property type="match status" value="1"/>
</dbReference>
<dbReference type="Gene3D" id="1.10.10.2120">
    <property type="match status" value="1"/>
</dbReference>
<reference evidence="2 3" key="1">
    <citation type="submission" date="2019-12" db="EMBL/GenBank/DDBJ databases">
        <title>Nitratireductor arenosus sp. nov., Isolated from sea sand, Jeju island, South Korea.</title>
        <authorList>
            <person name="Kim W."/>
        </authorList>
    </citation>
    <scope>NUCLEOTIDE SEQUENCE [LARGE SCALE GENOMIC DNA]</scope>
    <source>
        <strain evidence="2 3">CAU 1489</strain>
    </source>
</reference>
<dbReference type="EMBL" id="WPHG01000001">
    <property type="protein sequence ID" value="MVA95802.1"/>
    <property type="molecule type" value="Genomic_DNA"/>
</dbReference>
<accession>A0A844Q9J8</accession>
<organism evidence="2 3">
    <name type="scientific">Nitratireductor arenosus</name>
    <dbReference type="NCBI Taxonomy" id="2682096"/>
    <lineage>
        <taxon>Bacteria</taxon>
        <taxon>Pseudomonadati</taxon>
        <taxon>Pseudomonadota</taxon>
        <taxon>Alphaproteobacteria</taxon>
        <taxon>Hyphomicrobiales</taxon>
        <taxon>Phyllobacteriaceae</taxon>
        <taxon>Nitratireductor</taxon>
    </lineage>
</organism>
<dbReference type="RefSeq" id="WP_156710682.1">
    <property type="nucleotide sequence ID" value="NZ_WPHG01000001.1"/>
</dbReference>
<dbReference type="InterPro" id="IPR047801">
    <property type="entry name" value="Peptidase_C45"/>
</dbReference>
<dbReference type="PANTHER" id="PTHR34180:SF1">
    <property type="entry name" value="BETA-ALANYL-DOPAMINE_CARCININE HYDROLASE"/>
    <property type="match status" value="1"/>
</dbReference>
<dbReference type="Pfam" id="PF03417">
    <property type="entry name" value="AAT"/>
    <property type="match status" value="1"/>
</dbReference>
<evidence type="ECO:0000313" key="3">
    <source>
        <dbReference type="Proteomes" id="UP000463224"/>
    </source>
</evidence>
<evidence type="ECO:0000259" key="1">
    <source>
        <dbReference type="Pfam" id="PF03417"/>
    </source>
</evidence>
<dbReference type="AlphaFoldDB" id="A0A844Q9J8"/>
<gene>
    <name evidence="2" type="ORF">GN330_00860</name>
</gene>
<protein>
    <recommendedName>
        <fullName evidence="1">Peptidase C45 hydrolase domain-containing protein</fullName>
    </recommendedName>
</protein>
<proteinExistence type="predicted"/>
<dbReference type="InterPro" id="IPR005079">
    <property type="entry name" value="Peptidase_C45_hydrolase"/>
</dbReference>
<dbReference type="NCBIfam" id="NF040521">
    <property type="entry name" value="C45_proenzyme"/>
    <property type="match status" value="1"/>
</dbReference>